<dbReference type="EMBL" id="JBHLUU010000022">
    <property type="protein sequence ID" value="MFC0475113.1"/>
    <property type="molecule type" value="Genomic_DNA"/>
</dbReference>
<dbReference type="InterPro" id="IPR024488">
    <property type="entry name" value="DUF2777"/>
</dbReference>
<dbReference type="Pfam" id="PF10949">
    <property type="entry name" value="DUF2777"/>
    <property type="match status" value="1"/>
</dbReference>
<evidence type="ECO:0000313" key="2">
    <source>
        <dbReference type="Proteomes" id="UP001589738"/>
    </source>
</evidence>
<reference evidence="1 2" key="1">
    <citation type="submission" date="2024-09" db="EMBL/GenBank/DDBJ databases">
        <authorList>
            <person name="Sun Q."/>
            <person name="Mori K."/>
        </authorList>
    </citation>
    <scope>NUCLEOTIDE SEQUENCE [LARGE SCALE GENOMIC DNA]</scope>
    <source>
        <strain evidence="1 2">CGMCC 1.9126</strain>
    </source>
</reference>
<accession>A0ABV6KP61</accession>
<keyword evidence="2" id="KW-1185">Reference proteome</keyword>
<proteinExistence type="predicted"/>
<comment type="caution">
    <text evidence="1">The sequence shown here is derived from an EMBL/GenBank/DDBJ whole genome shotgun (WGS) entry which is preliminary data.</text>
</comment>
<evidence type="ECO:0000313" key="1">
    <source>
        <dbReference type="EMBL" id="MFC0475113.1"/>
    </source>
</evidence>
<dbReference type="RefSeq" id="WP_340902836.1">
    <property type="nucleotide sequence ID" value="NZ_JBHLUU010000022.1"/>
</dbReference>
<gene>
    <name evidence="1" type="ORF">ACFFHF_07560</name>
</gene>
<organism evidence="1 2">
    <name type="scientific">Robertmurraya beringensis</name>
    <dbReference type="NCBI Taxonomy" id="641660"/>
    <lineage>
        <taxon>Bacteria</taxon>
        <taxon>Bacillati</taxon>
        <taxon>Bacillota</taxon>
        <taxon>Bacilli</taxon>
        <taxon>Bacillales</taxon>
        <taxon>Bacillaceae</taxon>
        <taxon>Robertmurraya</taxon>
    </lineage>
</organism>
<name>A0ABV6KP61_9BACI</name>
<sequence>MSRQQRLQLFEFQTRAFIEGTVEHINNQWIFFDEETDEASILDDFLHQEIEVFRFNRWKKGILFEDGKVTFGNETLHLKNQDVVRIRKHLMYSLERLLEEINDDSFYQFVSHLNSLGFSIFDCIYCYNHLTFLKDAERKSGVNFIIFDNQEDICNVQHHFCYYKKQTDRFEFTLNTGKRTVIEKFL</sequence>
<dbReference type="Proteomes" id="UP001589738">
    <property type="component" value="Unassembled WGS sequence"/>
</dbReference>
<protein>
    <submittedName>
        <fullName evidence="1">DUF2777 domain-containing protein</fullName>
    </submittedName>
</protein>